<dbReference type="PANTHER" id="PTHR11692">
    <property type="entry name" value="BIFUNCTIONAL PURINE BIOSYNTHESIS PROTEIN PURH"/>
    <property type="match status" value="1"/>
</dbReference>
<keyword evidence="5 8" id="KW-0658">Purine biosynthesis</keyword>
<protein>
    <recommendedName>
        <fullName evidence="8">Bifunctional purine biosynthesis protein PurH</fullName>
    </recommendedName>
    <domain>
        <recommendedName>
            <fullName evidence="8">Phosphoribosylaminoimidazolecarboxamide formyltransferase</fullName>
            <ecNumber evidence="8">2.1.2.3</ecNumber>
        </recommendedName>
        <alternativeName>
            <fullName evidence="8">AICAR transformylase</fullName>
        </alternativeName>
    </domain>
    <domain>
        <recommendedName>
            <fullName evidence="8">IMP cyclohydrolase</fullName>
            <ecNumber evidence="8">3.5.4.10</ecNumber>
        </recommendedName>
        <alternativeName>
            <fullName evidence="8">ATIC</fullName>
        </alternativeName>
        <alternativeName>
            <fullName evidence="8">IMP synthase</fullName>
        </alternativeName>
        <alternativeName>
            <fullName evidence="8">Inosinicase</fullName>
        </alternativeName>
    </domain>
</protein>
<evidence type="ECO:0000256" key="3">
    <source>
        <dbReference type="ARBA" id="ARBA00007667"/>
    </source>
</evidence>
<dbReference type="InterPro" id="IPR016193">
    <property type="entry name" value="Cytidine_deaminase-like"/>
</dbReference>
<accession>A0ABQ0E035</accession>
<dbReference type="RefSeq" id="WP_411914891.1">
    <property type="nucleotide sequence ID" value="NZ_BAAFSF010000001.1"/>
</dbReference>
<evidence type="ECO:0000256" key="7">
    <source>
        <dbReference type="ARBA" id="ARBA00023268"/>
    </source>
</evidence>
<dbReference type="SUPFAM" id="SSF52335">
    <property type="entry name" value="Methylglyoxal synthase-like"/>
    <property type="match status" value="1"/>
</dbReference>
<keyword evidence="11" id="KW-1185">Reference proteome</keyword>
<dbReference type="EC" id="2.1.2.3" evidence="8"/>
<dbReference type="NCBIfam" id="NF002049">
    <property type="entry name" value="PRK00881.1"/>
    <property type="match status" value="1"/>
</dbReference>
<reference evidence="10 11" key="1">
    <citation type="journal article" date="2025" name="Int. J. Syst. Evol. Microbiol.">
        <title>Desulfovibrio falkowii sp. nov., Porphyromonas miyakawae sp. nov., Mediterraneibacter flintii sp. nov. and Owariibacterium komagatae gen. nov., sp. nov., isolated from human faeces.</title>
        <authorList>
            <person name="Hamaguchi T."/>
            <person name="Ohara M."/>
            <person name="Hisatomi A."/>
            <person name="Sekiguchi K."/>
            <person name="Takeda J.I."/>
            <person name="Ueyama J."/>
            <person name="Ito M."/>
            <person name="Nishiwaki H."/>
            <person name="Ogi T."/>
            <person name="Hirayama M."/>
            <person name="Ohkuma M."/>
            <person name="Sakamoto M."/>
            <person name="Ohno K."/>
        </authorList>
    </citation>
    <scope>NUCLEOTIDE SEQUENCE [LARGE SCALE GENOMIC DNA]</scope>
    <source>
        <strain evidence="10 11">13CB11C</strain>
    </source>
</reference>
<evidence type="ECO:0000256" key="2">
    <source>
        <dbReference type="ARBA" id="ARBA00004954"/>
    </source>
</evidence>
<dbReference type="Gene3D" id="3.40.140.20">
    <property type="match status" value="2"/>
</dbReference>
<evidence type="ECO:0000259" key="9">
    <source>
        <dbReference type="PROSITE" id="PS51855"/>
    </source>
</evidence>
<dbReference type="Gene3D" id="3.40.50.1380">
    <property type="entry name" value="Methylglyoxal synthase-like domain"/>
    <property type="match status" value="1"/>
</dbReference>
<evidence type="ECO:0000313" key="10">
    <source>
        <dbReference type="EMBL" id="GAB1251077.1"/>
    </source>
</evidence>
<comment type="domain">
    <text evidence="8">The IMP cyclohydrolase activity resides in the N-terminal region.</text>
</comment>
<evidence type="ECO:0000256" key="4">
    <source>
        <dbReference type="ARBA" id="ARBA00022679"/>
    </source>
</evidence>
<dbReference type="SUPFAM" id="SSF53927">
    <property type="entry name" value="Cytidine deaminase-like"/>
    <property type="match status" value="1"/>
</dbReference>
<dbReference type="SMART" id="SM00851">
    <property type="entry name" value="MGS"/>
    <property type="match status" value="1"/>
</dbReference>
<comment type="similarity">
    <text evidence="3 8">Belongs to the PurH family.</text>
</comment>
<dbReference type="InterPro" id="IPR002695">
    <property type="entry name" value="PurH-like"/>
</dbReference>
<dbReference type="NCBIfam" id="TIGR00355">
    <property type="entry name" value="purH"/>
    <property type="match status" value="1"/>
</dbReference>
<dbReference type="PANTHER" id="PTHR11692:SF0">
    <property type="entry name" value="BIFUNCTIONAL PURINE BIOSYNTHESIS PROTEIN ATIC"/>
    <property type="match status" value="1"/>
</dbReference>
<feature type="domain" description="MGS-like" evidence="9">
    <location>
        <begin position="3"/>
        <end position="151"/>
    </location>
</feature>
<dbReference type="InterPro" id="IPR024051">
    <property type="entry name" value="AICAR_Tfase_dup_dom_sf"/>
</dbReference>
<name>A0ABQ0E035_9PORP</name>
<evidence type="ECO:0000256" key="5">
    <source>
        <dbReference type="ARBA" id="ARBA00022755"/>
    </source>
</evidence>
<dbReference type="InterPro" id="IPR036914">
    <property type="entry name" value="MGS-like_dom_sf"/>
</dbReference>
<dbReference type="EMBL" id="BAAFSF010000001">
    <property type="protein sequence ID" value="GAB1251077.1"/>
    <property type="molecule type" value="Genomic_DNA"/>
</dbReference>
<evidence type="ECO:0000256" key="6">
    <source>
        <dbReference type="ARBA" id="ARBA00022801"/>
    </source>
</evidence>
<sequence length="508" mass="56139">MTQEVNRKIERALISVYNKEGLKPLLETLSALNVEFISTGGTQRYIEEAGYPCRKVEDLTGFPAILGGRVKTLHPTIFGGILARRELEQDRAEMQQHAIEFIDLVVVDLYPFEEVLRAGASEEELIEKIDIGGVSLIRAAAKNYHDVAVIASKDALGDFCKAVKAHEGVTTLEMRRTWAAAAFCHVTAYDRAISDYFSGGESIPLPHDLQPAQALRYGENPHQKGYFFAPEKALFEQLQGKELSYNNLRDADAAMQLIAEFEQTPCFAVIKHMNPCGIAKGKDIAEAWQRAFDADRESAFGGILIANRCIDERTANAVSGIFFEVLIAPDYTEEALNCLAKKSKRIVLKQLDAIHTTFNYTSALNGLMCQERDVACDTDCRQVTDKASTEQEKQDMLFAMKAVKHCKSNAIVLVRDGMMLAHGIGQTSRIAALQQAIDKAKRNGFDLHGAVMASDAFFPFSDCVETAAREGITAIIQPGGSIRDQESIDAANQHGIAMLFTGKRHFRH</sequence>
<comment type="pathway">
    <text evidence="2 8">Purine metabolism; IMP biosynthesis via de novo pathway; 5-formamido-1-(5-phospho-D-ribosyl)imidazole-4-carboxamide from 5-amino-1-(5-phospho-D-ribosyl)imidazole-4-carboxamide (10-formyl THF route): step 1/1.</text>
</comment>
<evidence type="ECO:0000313" key="11">
    <source>
        <dbReference type="Proteomes" id="UP001628220"/>
    </source>
</evidence>
<proteinExistence type="inferred from homology"/>
<dbReference type="EC" id="3.5.4.10" evidence="8"/>
<comment type="caution">
    <text evidence="10">The sequence shown here is derived from an EMBL/GenBank/DDBJ whole genome shotgun (WGS) entry which is preliminary data.</text>
</comment>
<evidence type="ECO:0000256" key="8">
    <source>
        <dbReference type="HAMAP-Rule" id="MF_00139"/>
    </source>
</evidence>
<comment type="pathway">
    <text evidence="1 8">Purine metabolism; IMP biosynthesis via de novo pathway; IMP from 5-formamido-1-(5-phospho-D-ribosyl)imidazole-4-carboxamide: step 1/1.</text>
</comment>
<dbReference type="SMART" id="SM00798">
    <property type="entry name" value="AICARFT_IMPCHas"/>
    <property type="match status" value="1"/>
</dbReference>
<dbReference type="Pfam" id="PF01808">
    <property type="entry name" value="AICARFT_IMPCHas"/>
    <property type="match status" value="1"/>
</dbReference>
<keyword evidence="6 8" id="KW-0378">Hydrolase</keyword>
<dbReference type="CDD" id="cd01421">
    <property type="entry name" value="IMPCH"/>
    <property type="match status" value="1"/>
</dbReference>
<dbReference type="HAMAP" id="MF_00139">
    <property type="entry name" value="PurH"/>
    <property type="match status" value="1"/>
</dbReference>
<dbReference type="InterPro" id="IPR011607">
    <property type="entry name" value="MGS-like_dom"/>
</dbReference>
<dbReference type="Proteomes" id="UP001628220">
    <property type="component" value="Unassembled WGS sequence"/>
</dbReference>
<dbReference type="PROSITE" id="PS51855">
    <property type="entry name" value="MGS"/>
    <property type="match status" value="1"/>
</dbReference>
<organism evidence="10 11">
    <name type="scientific">Porphyromonas miyakawae</name>
    <dbReference type="NCBI Taxonomy" id="3137470"/>
    <lineage>
        <taxon>Bacteria</taxon>
        <taxon>Pseudomonadati</taxon>
        <taxon>Bacteroidota</taxon>
        <taxon>Bacteroidia</taxon>
        <taxon>Bacteroidales</taxon>
        <taxon>Porphyromonadaceae</taxon>
        <taxon>Porphyromonas</taxon>
    </lineage>
</organism>
<dbReference type="PIRSF" id="PIRSF000414">
    <property type="entry name" value="AICARFT_IMPCHas"/>
    <property type="match status" value="1"/>
</dbReference>
<gene>
    <name evidence="8 10" type="primary">purH</name>
    <name evidence="10" type="ORF">Tsumi_01810</name>
</gene>
<evidence type="ECO:0000256" key="1">
    <source>
        <dbReference type="ARBA" id="ARBA00004844"/>
    </source>
</evidence>
<keyword evidence="7 8" id="KW-0511">Multifunctional enzyme</keyword>
<keyword evidence="4 8" id="KW-0808">Transferase</keyword>
<dbReference type="Pfam" id="PF02142">
    <property type="entry name" value="MGS"/>
    <property type="match status" value="1"/>
</dbReference>
<comment type="catalytic activity">
    <reaction evidence="8">
        <text>(6R)-10-formyltetrahydrofolate + 5-amino-1-(5-phospho-beta-D-ribosyl)imidazole-4-carboxamide = 5-formamido-1-(5-phospho-D-ribosyl)imidazole-4-carboxamide + (6S)-5,6,7,8-tetrahydrofolate</text>
        <dbReference type="Rhea" id="RHEA:22192"/>
        <dbReference type="ChEBI" id="CHEBI:57453"/>
        <dbReference type="ChEBI" id="CHEBI:58467"/>
        <dbReference type="ChEBI" id="CHEBI:58475"/>
        <dbReference type="ChEBI" id="CHEBI:195366"/>
        <dbReference type="EC" id="2.1.2.3"/>
    </reaction>
</comment>
<comment type="catalytic activity">
    <reaction evidence="8">
        <text>IMP + H2O = 5-formamido-1-(5-phospho-D-ribosyl)imidazole-4-carboxamide</text>
        <dbReference type="Rhea" id="RHEA:18445"/>
        <dbReference type="ChEBI" id="CHEBI:15377"/>
        <dbReference type="ChEBI" id="CHEBI:58053"/>
        <dbReference type="ChEBI" id="CHEBI:58467"/>
        <dbReference type="EC" id="3.5.4.10"/>
    </reaction>
</comment>